<evidence type="ECO:0000259" key="4">
    <source>
        <dbReference type="Pfam" id="PF13472"/>
    </source>
</evidence>
<dbReference type="GO" id="GO:0004806">
    <property type="term" value="F:triacylglycerol lipase activity"/>
    <property type="evidence" value="ECO:0007669"/>
    <property type="project" value="TreeGrafter"/>
</dbReference>
<dbReference type="InterPro" id="IPR013830">
    <property type="entry name" value="SGNH_hydro"/>
</dbReference>
<dbReference type="AlphaFoldDB" id="A0A3N0DQ37"/>
<dbReference type="InterPro" id="IPR036514">
    <property type="entry name" value="SGNH_hydro_sf"/>
</dbReference>
<feature type="disulfide bond" evidence="2">
    <location>
        <begin position="61"/>
        <end position="86"/>
    </location>
</feature>
<dbReference type="Proteomes" id="UP000277094">
    <property type="component" value="Unassembled WGS sequence"/>
</dbReference>
<feature type="active site" evidence="1">
    <location>
        <position position="274"/>
    </location>
</feature>
<name>A0A3N0DQ37_9ACTN</name>
<evidence type="ECO:0000313" key="6">
    <source>
        <dbReference type="Proteomes" id="UP000277094"/>
    </source>
</evidence>
<dbReference type="PROSITE" id="PS51257">
    <property type="entry name" value="PROKAR_LIPOPROTEIN"/>
    <property type="match status" value="1"/>
</dbReference>
<dbReference type="Pfam" id="PF13472">
    <property type="entry name" value="Lipase_GDSL_2"/>
    <property type="match status" value="1"/>
</dbReference>
<keyword evidence="3" id="KW-0732">Signal</keyword>
<dbReference type="PANTHER" id="PTHR37981:SF1">
    <property type="entry name" value="SGNH HYDROLASE-TYPE ESTERASE DOMAIN-CONTAINING PROTEIN"/>
    <property type="match status" value="1"/>
</dbReference>
<feature type="domain" description="SGNH hydrolase-type esterase" evidence="4">
    <location>
        <begin position="42"/>
        <end position="278"/>
    </location>
</feature>
<feature type="disulfide bond" evidence="2">
    <location>
        <begin position="206"/>
        <end position="254"/>
    </location>
</feature>
<dbReference type="InterPro" id="IPR037460">
    <property type="entry name" value="SEST-like"/>
</dbReference>
<keyword evidence="5" id="KW-0378">Hydrolase</keyword>
<reference evidence="5 6" key="1">
    <citation type="submission" date="2018-11" db="EMBL/GenBank/DDBJ databases">
        <authorList>
            <person name="Li F."/>
        </authorList>
    </citation>
    <scope>NUCLEOTIDE SEQUENCE [LARGE SCALE GENOMIC DNA]</scope>
    <source>
        <strain evidence="5 6">KIS18-7</strain>
    </source>
</reference>
<evidence type="ECO:0000256" key="1">
    <source>
        <dbReference type="PIRSR" id="PIRSR637460-1"/>
    </source>
</evidence>
<sequence>MNRARPHARVAVSVLLAVALLALAACGAKGNPHPKTLDSYVALGDSYTALAGAGPFVDNACKRAKVNYPHLVAADLGITTFTDASCGGATSANLTQDQAIKNPPASRPPQLEALSKKTKLVTLGIGLNNGSTPISYLLLYVCLPVNGITLPQCSQYLKATDSSVTEAIATMASEVKANLKAIKKAAPNARVVLVGYPRVLADDKDCQALPLPAAAATRLRLALKLVNQDLARTAKSSKVDYIDMYAASPGHELCSNDPWMAGELNVPGKALQFHPYPAYARAVADKIVALLKK</sequence>
<proteinExistence type="predicted"/>
<protein>
    <submittedName>
        <fullName evidence="5">SGNH/GDSL hydrolase family protein</fullName>
    </submittedName>
</protein>
<keyword evidence="6" id="KW-1185">Reference proteome</keyword>
<dbReference type="OrthoDB" id="5503950at2"/>
<feature type="disulfide bond" evidence="2">
    <location>
        <begin position="142"/>
        <end position="153"/>
    </location>
</feature>
<dbReference type="GO" id="GO:0019433">
    <property type="term" value="P:triglyceride catabolic process"/>
    <property type="evidence" value="ECO:0007669"/>
    <property type="project" value="TreeGrafter"/>
</dbReference>
<dbReference type="PANTHER" id="PTHR37981">
    <property type="entry name" value="LIPASE 2"/>
    <property type="match status" value="1"/>
</dbReference>
<organism evidence="5 6">
    <name type="scientific">Nocardioides marmorisolisilvae</name>
    <dbReference type="NCBI Taxonomy" id="1542737"/>
    <lineage>
        <taxon>Bacteria</taxon>
        <taxon>Bacillati</taxon>
        <taxon>Actinomycetota</taxon>
        <taxon>Actinomycetes</taxon>
        <taxon>Propionibacteriales</taxon>
        <taxon>Nocardioidaceae</taxon>
        <taxon>Nocardioides</taxon>
    </lineage>
</organism>
<accession>A0A3N0DQ37</accession>
<dbReference type="CDD" id="cd01823">
    <property type="entry name" value="SEST_like"/>
    <property type="match status" value="1"/>
</dbReference>
<evidence type="ECO:0000256" key="3">
    <source>
        <dbReference type="SAM" id="SignalP"/>
    </source>
</evidence>
<comment type="caution">
    <text evidence="5">The sequence shown here is derived from an EMBL/GenBank/DDBJ whole genome shotgun (WGS) entry which is preliminary data.</text>
</comment>
<feature type="signal peptide" evidence="3">
    <location>
        <begin position="1"/>
        <end position="24"/>
    </location>
</feature>
<dbReference type="Gene3D" id="3.40.50.1110">
    <property type="entry name" value="SGNH hydrolase"/>
    <property type="match status" value="1"/>
</dbReference>
<dbReference type="SUPFAM" id="SSF52266">
    <property type="entry name" value="SGNH hydrolase"/>
    <property type="match status" value="1"/>
</dbReference>
<dbReference type="EMBL" id="RJSG01000003">
    <property type="protein sequence ID" value="RNL77443.1"/>
    <property type="molecule type" value="Genomic_DNA"/>
</dbReference>
<evidence type="ECO:0000256" key="2">
    <source>
        <dbReference type="PIRSR" id="PIRSR637460-2"/>
    </source>
</evidence>
<keyword evidence="2" id="KW-1015">Disulfide bond</keyword>
<gene>
    <name evidence="5" type="ORF">EFL95_15530</name>
</gene>
<feature type="chain" id="PRO_5039093864" evidence="3">
    <location>
        <begin position="25"/>
        <end position="293"/>
    </location>
</feature>
<evidence type="ECO:0000313" key="5">
    <source>
        <dbReference type="EMBL" id="RNL77443.1"/>
    </source>
</evidence>
<feature type="active site" description="Nucleophile" evidence="1">
    <location>
        <position position="46"/>
    </location>
</feature>